<accession>A0A0G1QMV1</accession>
<proteinExistence type="predicted"/>
<evidence type="ECO:0000313" key="1">
    <source>
        <dbReference type="EMBL" id="KKU09990.1"/>
    </source>
</evidence>
<organism evidence="1 2">
    <name type="scientific">Candidatus Woesebacteria bacterium GW2011_GWB1_45_5</name>
    <dbReference type="NCBI Taxonomy" id="1618581"/>
    <lineage>
        <taxon>Bacteria</taxon>
        <taxon>Candidatus Woeseibacteriota</taxon>
    </lineage>
</organism>
<comment type="caution">
    <text evidence="1">The sequence shown here is derived from an EMBL/GenBank/DDBJ whole genome shotgun (WGS) entry which is preliminary data.</text>
</comment>
<dbReference type="Proteomes" id="UP000034329">
    <property type="component" value="Unassembled WGS sequence"/>
</dbReference>
<protein>
    <submittedName>
        <fullName evidence="1">Uncharacterized protein</fullName>
    </submittedName>
</protein>
<reference evidence="1 2" key="1">
    <citation type="journal article" date="2015" name="Nature">
        <title>rRNA introns, odd ribosomes, and small enigmatic genomes across a large radiation of phyla.</title>
        <authorList>
            <person name="Brown C.T."/>
            <person name="Hug L.A."/>
            <person name="Thomas B.C."/>
            <person name="Sharon I."/>
            <person name="Castelle C.J."/>
            <person name="Singh A."/>
            <person name="Wilkins M.J."/>
            <person name="Williams K.H."/>
            <person name="Banfield J.F."/>
        </authorList>
    </citation>
    <scope>NUCLEOTIDE SEQUENCE [LARGE SCALE GENOMIC DNA]</scope>
</reference>
<dbReference type="AlphaFoldDB" id="A0A0G1QMV1"/>
<evidence type="ECO:0000313" key="2">
    <source>
        <dbReference type="Proteomes" id="UP000034329"/>
    </source>
</evidence>
<dbReference type="EMBL" id="LCLA01000024">
    <property type="protein sequence ID" value="KKU09990.1"/>
    <property type="molecule type" value="Genomic_DNA"/>
</dbReference>
<gene>
    <name evidence="1" type="ORF">UX13_C0024G0012</name>
</gene>
<name>A0A0G1QMV1_9BACT</name>
<sequence length="112" mass="12694">MNAIFLLWCNKKHASSNVKSCCHCGKQESYYRESDGVKEHSLCVKDYIEIIKKKVGSISPCKNCGHPAAMIRKKFEYPLHILSKKLFNGKTINYPSKLCPQCKCKKPEIGGN</sequence>